<gene>
    <name evidence="17" type="ORF">P154DRAFT_610729</name>
</gene>
<evidence type="ECO:0000256" key="1">
    <source>
        <dbReference type="ARBA" id="ARBA00004613"/>
    </source>
</evidence>
<feature type="chain" id="PRO_5025391484" description="endo-polygalacturonase" evidence="16">
    <location>
        <begin position="19"/>
        <end position="493"/>
    </location>
</feature>
<dbReference type="InterPro" id="IPR006626">
    <property type="entry name" value="PbH1"/>
</dbReference>
<evidence type="ECO:0000256" key="8">
    <source>
        <dbReference type="ARBA" id="ARBA00023157"/>
    </source>
</evidence>
<keyword evidence="18" id="KW-1185">Reference proteome</keyword>
<dbReference type="SUPFAM" id="SSF51126">
    <property type="entry name" value="Pectin lyase-like"/>
    <property type="match status" value="1"/>
</dbReference>
<evidence type="ECO:0000256" key="16">
    <source>
        <dbReference type="SAM" id="SignalP"/>
    </source>
</evidence>
<dbReference type="Proteomes" id="UP000799779">
    <property type="component" value="Unassembled WGS sequence"/>
</dbReference>
<keyword evidence="5 16" id="KW-0732">Signal</keyword>
<evidence type="ECO:0000256" key="14">
    <source>
        <dbReference type="PROSITE-ProRule" id="PRU10052"/>
    </source>
</evidence>
<dbReference type="InterPro" id="IPR000743">
    <property type="entry name" value="Glyco_hydro_28"/>
</dbReference>
<dbReference type="GO" id="GO:0045490">
    <property type="term" value="P:pectin catabolic process"/>
    <property type="evidence" value="ECO:0007669"/>
    <property type="project" value="TreeGrafter"/>
</dbReference>
<proteinExistence type="inferred from homology"/>
<dbReference type="PANTHER" id="PTHR31884:SF9">
    <property type="entry name" value="ENDOPOLYGALACTURONASE D-RELATED"/>
    <property type="match status" value="1"/>
</dbReference>
<evidence type="ECO:0000256" key="15">
    <source>
        <dbReference type="RuleBase" id="RU361169"/>
    </source>
</evidence>
<dbReference type="FunFam" id="2.160.20.10:FF:000002">
    <property type="entry name" value="Endopolygalacturonase D"/>
    <property type="match status" value="1"/>
</dbReference>
<comment type="function">
    <text evidence="13">Involved in maceration and soft-rotting of plant tissue. Hydrolyzes the 1,4-alpha glycosidic bonds of de-esterified pectate in the smooth region of the plant cell wall.</text>
</comment>
<sequence>MKISSSIALIGAVPIVFACANVDTDACAAAFSKNVASASTFCATYTKTTNTANTGLPTWAATCSTYKHYSSACSCWAPGATGVASVPTVISQVLVKTTLSTVVKTSPTSVVNDSSALVVSSAKATSIAAAATGASTITSVSVGVAPASCTVTEYASIAAAQKNCKDIVLFNLAVPASSTLSLTALQTGGSVTFAGKTTFGTTADEDFDPVVITGTNVVITGAPGNVIDGNGQAYWDGQGSNGGDAKPDHFIVVKKSTNIVVQNLNIQNWPTHALYISGNNGAVFQNIVMDNSAGDAANSKSDGDPAAHNSDGFDISASDTITLYNIKVYNQDDCVAVTSGSNILVDSMYCSGGHGLSIGSIGGKSNNTVDTVTFSNSQIVDSENGARIKTNSGTSDGTVRNVIFKNIKLSNIAKYGIDVQQDYLNGGPTGDPTNGDSISNIQFIDVTGTVASSGIPYYILCGVGSCSDFVFSGVSVTGGKASSCNYPSTGCPS</sequence>
<evidence type="ECO:0000256" key="7">
    <source>
        <dbReference type="ARBA" id="ARBA00022801"/>
    </source>
</evidence>
<evidence type="ECO:0000256" key="2">
    <source>
        <dbReference type="ARBA" id="ARBA00008834"/>
    </source>
</evidence>
<evidence type="ECO:0000256" key="6">
    <source>
        <dbReference type="ARBA" id="ARBA00022737"/>
    </source>
</evidence>
<keyword evidence="7 15" id="KW-0378">Hydrolase</keyword>
<feature type="signal peptide" evidence="16">
    <location>
        <begin position="1"/>
        <end position="18"/>
    </location>
</feature>
<dbReference type="OrthoDB" id="1546079at2759"/>
<keyword evidence="4" id="KW-0964">Secreted</keyword>
<evidence type="ECO:0000256" key="3">
    <source>
        <dbReference type="ARBA" id="ARBA00012736"/>
    </source>
</evidence>
<feature type="active site" evidence="14">
    <location>
        <position position="354"/>
    </location>
</feature>
<dbReference type="InterPro" id="IPR012334">
    <property type="entry name" value="Pectin_lyas_fold"/>
</dbReference>
<dbReference type="PROSITE" id="PS00502">
    <property type="entry name" value="POLYGALACTURONASE"/>
    <property type="match status" value="1"/>
</dbReference>
<keyword evidence="6" id="KW-0677">Repeat</keyword>
<evidence type="ECO:0000313" key="17">
    <source>
        <dbReference type="EMBL" id="KAF1995551.1"/>
    </source>
</evidence>
<reference evidence="17" key="1">
    <citation type="journal article" date="2020" name="Stud. Mycol.">
        <title>101 Dothideomycetes genomes: a test case for predicting lifestyles and emergence of pathogens.</title>
        <authorList>
            <person name="Haridas S."/>
            <person name="Albert R."/>
            <person name="Binder M."/>
            <person name="Bloem J."/>
            <person name="Labutti K."/>
            <person name="Salamov A."/>
            <person name="Andreopoulos B."/>
            <person name="Baker S."/>
            <person name="Barry K."/>
            <person name="Bills G."/>
            <person name="Bluhm B."/>
            <person name="Cannon C."/>
            <person name="Castanera R."/>
            <person name="Culley D."/>
            <person name="Daum C."/>
            <person name="Ezra D."/>
            <person name="Gonzalez J."/>
            <person name="Henrissat B."/>
            <person name="Kuo A."/>
            <person name="Liang C."/>
            <person name="Lipzen A."/>
            <person name="Lutzoni F."/>
            <person name="Magnuson J."/>
            <person name="Mondo S."/>
            <person name="Nolan M."/>
            <person name="Ohm R."/>
            <person name="Pangilinan J."/>
            <person name="Park H.-J."/>
            <person name="Ramirez L."/>
            <person name="Alfaro M."/>
            <person name="Sun H."/>
            <person name="Tritt A."/>
            <person name="Yoshinaga Y."/>
            <person name="Zwiers L.-H."/>
            <person name="Turgeon B."/>
            <person name="Goodwin S."/>
            <person name="Spatafora J."/>
            <person name="Crous P."/>
            <person name="Grigoriev I."/>
        </authorList>
    </citation>
    <scope>NUCLEOTIDE SEQUENCE</scope>
    <source>
        <strain evidence="17">CBS 123094</strain>
    </source>
</reference>
<dbReference type="PANTHER" id="PTHR31884">
    <property type="entry name" value="POLYGALACTURONASE"/>
    <property type="match status" value="1"/>
</dbReference>
<organism evidence="17 18">
    <name type="scientific">Amniculicola lignicola CBS 123094</name>
    <dbReference type="NCBI Taxonomy" id="1392246"/>
    <lineage>
        <taxon>Eukaryota</taxon>
        <taxon>Fungi</taxon>
        <taxon>Dikarya</taxon>
        <taxon>Ascomycota</taxon>
        <taxon>Pezizomycotina</taxon>
        <taxon>Dothideomycetes</taxon>
        <taxon>Pleosporomycetidae</taxon>
        <taxon>Pleosporales</taxon>
        <taxon>Amniculicolaceae</taxon>
        <taxon>Amniculicola</taxon>
    </lineage>
</organism>
<protein>
    <recommendedName>
        <fullName evidence="3">endo-polygalacturonase</fullName>
        <ecNumber evidence="3">3.2.1.15</ecNumber>
    </recommendedName>
</protein>
<dbReference type="GO" id="GO:0071555">
    <property type="term" value="P:cell wall organization"/>
    <property type="evidence" value="ECO:0007669"/>
    <property type="project" value="UniProtKB-KW"/>
</dbReference>
<dbReference type="SMART" id="SM00710">
    <property type="entry name" value="PbH1"/>
    <property type="match status" value="5"/>
</dbReference>
<comment type="catalytic activity">
    <reaction evidence="12">
        <text>(1,4-alpha-D-galacturonosyl)n+m + H2O = (1,4-alpha-D-galacturonosyl)n + (1,4-alpha-D-galacturonosyl)m.</text>
        <dbReference type="EC" id="3.2.1.15"/>
    </reaction>
</comment>
<dbReference type="InterPro" id="IPR050434">
    <property type="entry name" value="Glycosyl_hydrlase_28"/>
</dbReference>
<dbReference type="EC" id="3.2.1.15" evidence="3"/>
<evidence type="ECO:0000256" key="4">
    <source>
        <dbReference type="ARBA" id="ARBA00022525"/>
    </source>
</evidence>
<evidence type="ECO:0000256" key="9">
    <source>
        <dbReference type="ARBA" id="ARBA00023180"/>
    </source>
</evidence>
<evidence type="ECO:0000256" key="10">
    <source>
        <dbReference type="ARBA" id="ARBA00023295"/>
    </source>
</evidence>
<comment type="similarity">
    <text evidence="2 15">Belongs to the glycosyl hydrolase 28 family.</text>
</comment>
<keyword evidence="11" id="KW-0961">Cell wall biogenesis/degradation</keyword>
<dbReference type="Gene3D" id="2.160.20.10">
    <property type="entry name" value="Single-stranded right-handed beta-helix, Pectin lyase-like"/>
    <property type="match status" value="1"/>
</dbReference>
<keyword evidence="8" id="KW-1015">Disulfide bond</keyword>
<evidence type="ECO:0000256" key="12">
    <source>
        <dbReference type="ARBA" id="ARBA00034074"/>
    </source>
</evidence>
<evidence type="ECO:0000256" key="11">
    <source>
        <dbReference type="ARBA" id="ARBA00023316"/>
    </source>
</evidence>
<keyword evidence="9" id="KW-0325">Glycoprotein</keyword>
<dbReference type="GO" id="GO:0005576">
    <property type="term" value="C:extracellular region"/>
    <property type="evidence" value="ECO:0007669"/>
    <property type="project" value="UniProtKB-SubCell"/>
</dbReference>
<keyword evidence="10 15" id="KW-0326">Glycosidase</keyword>
<dbReference type="Pfam" id="PF00295">
    <property type="entry name" value="Glyco_hydro_28"/>
    <property type="match status" value="1"/>
</dbReference>
<evidence type="ECO:0000256" key="5">
    <source>
        <dbReference type="ARBA" id="ARBA00022729"/>
    </source>
</evidence>
<dbReference type="EMBL" id="ML977637">
    <property type="protein sequence ID" value="KAF1995551.1"/>
    <property type="molecule type" value="Genomic_DNA"/>
</dbReference>
<name>A0A6A5W610_9PLEO</name>
<dbReference type="GO" id="GO:0004650">
    <property type="term" value="F:polygalacturonase activity"/>
    <property type="evidence" value="ECO:0007669"/>
    <property type="project" value="UniProtKB-EC"/>
</dbReference>
<evidence type="ECO:0000256" key="13">
    <source>
        <dbReference type="ARBA" id="ARBA00037707"/>
    </source>
</evidence>
<dbReference type="AlphaFoldDB" id="A0A6A5W610"/>
<dbReference type="InterPro" id="IPR011050">
    <property type="entry name" value="Pectin_lyase_fold/virulence"/>
</dbReference>
<accession>A0A6A5W610</accession>
<dbReference type="PROSITE" id="PS51257">
    <property type="entry name" value="PROKAR_LIPOPROTEIN"/>
    <property type="match status" value="1"/>
</dbReference>
<evidence type="ECO:0000313" key="18">
    <source>
        <dbReference type="Proteomes" id="UP000799779"/>
    </source>
</evidence>
<comment type="subcellular location">
    <subcellularLocation>
        <location evidence="1">Secreted</location>
    </subcellularLocation>
</comment>